<keyword evidence="2" id="KW-1003">Cell membrane</keyword>
<dbReference type="PANTHER" id="PTHR36115">
    <property type="entry name" value="PROLINE-RICH ANTIGEN HOMOLOG-RELATED"/>
    <property type="match status" value="1"/>
</dbReference>
<keyword evidence="3 6" id="KW-0812">Transmembrane</keyword>
<dbReference type="InterPro" id="IPR051791">
    <property type="entry name" value="Pra-immunoreactive"/>
</dbReference>
<reference evidence="9" key="1">
    <citation type="journal article" date="2019" name="Int. J. Syst. Evol. Microbiol.">
        <title>The Global Catalogue of Microorganisms (GCM) 10K type strain sequencing project: providing services to taxonomists for standard genome sequencing and annotation.</title>
        <authorList>
            <consortium name="The Broad Institute Genomics Platform"/>
            <consortium name="The Broad Institute Genome Sequencing Center for Infectious Disease"/>
            <person name="Wu L."/>
            <person name="Ma J."/>
        </authorList>
    </citation>
    <scope>NUCLEOTIDE SEQUENCE [LARGE SCALE GENOMIC DNA]</scope>
    <source>
        <strain evidence="9">CGMCC 1.19062</strain>
    </source>
</reference>
<feature type="transmembrane region" description="Helical" evidence="6">
    <location>
        <begin position="21"/>
        <end position="41"/>
    </location>
</feature>
<name>A0ABW5DM67_9PROT</name>
<feature type="transmembrane region" description="Helical" evidence="6">
    <location>
        <begin position="53"/>
        <end position="70"/>
    </location>
</feature>
<feature type="domain" description="RDD" evidence="7">
    <location>
        <begin position="8"/>
        <end position="117"/>
    </location>
</feature>
<dbReference type="InterPro" id="IPR010432">
    <property type="entry name" value="RDD"/>
</dbReference>
<sequence length="141" mass="15246">MSDPLVSAPLWRRIGAGLVDTLAISIVLLVLSTVFGIVMASANGDSDPSQSAAALWVPRVLLVAVPWLYFARFERGGKAYTFGKSTFHIQVGDAEGAALGFKRALLRQPLKLALFWTLPLVAFGRPALYDQILGARVYRSA</sequence>
<evidence type="ECO:0000256" key="1">
    <source>
        <dbReference type="ARBA" id="ARBA00004651"/>
    </source>
</evidence>
<dbReference type="EMBL" id="JBHUIP010000003">
    <property type="protein sequence ID" value="MFD2262077.1"/>
    <property type="molecule type" value="Genomic_DNA"/>
</dbReference>
<keyword evidence="5 6" id="KW-0472">Membrane</keyword>
<gene>
    <name evidence="8" type="ORF">ACFSM5_04195</name>
</gene>
<evidence type="ECO:0000256" key="3">
    <source>
        <dbReference type="ARBA" id="ARBA00022692"/>
    </source>
</evidence>
<protein>
    <submittedName>
        <fullName evidence="8">RDD family protein</fullName>
    </submittedName>
</protein>
<dbReference type="Proteomes" id="UP001597295">
    <property type="component" value="Unassembled WGS sequence"/>
</dbReference>
<proteinExistence type="predicted"/>
<dbReference type="Pfam" id="PF06271">
    <property type="entry name" value="RDD"/>
    <property type="match status" value="1"/>
</dbReference>
<comment type="subcellular location">
    <subcellularLocation>
        <location evidence="1">Cell membrane</location>
        <topology evidence="1">Multi-pass membrane protein</topology>
    </subcellularLocation>
</comment>
<organism evidence="8 9">
    <name type="scientific">Lacibacterium aquatile</name>
    <dbReference type="NCBI Taxonomy" id="1168082"/>
    <lineage>
        <taxon>Bacteria</taxon>
        <taxon>Pseudomonadati</taxon>
        <taxon>Pseudomonadota</taxon>
        <taxon>Alphaproteobacteria</taxon>
        <taxon>Rhodospirillales</taxon>
        <taxon>Rhodospirillaceae</taxon>
    </lineage>
</organism>
<keyword evidence="9" id="KW-1185">Reference proteome</keyword>
<evidence type="ECO:0000256" key="4">
    <source>
        <dbReference type="ARBA" id="ARBA00022989"/>
    </source>
</evidence>
<evidence type="ECO:0000256" key="6">
    <source>
        <dbReference type="SAM" id="Phobius"/>
    </source>
</evidence>
<accession>A0ABW5DM67</accession>
<evidence type="ECO:0000313" key="8">
    <source>
        <dbReference type="EMBL" id="MFD2262077.1"/>
    </source>
</evidence>
<dbReference type="RefSeq" id="WP_379874988.1">
    <property type="nucleotide sequence ID" value="NZ_JBHUIP010000003.1"/>
</dbReference>
<evidence type="ECO:0000256" key="5">
    <source>
        <dbReference type="ARBA" id="ARBA00023136"/>
    </source>
</evidence>
<comment type="caution">
    <text evidence="8">The sequence shown here is derived from an EMBL/GenBank/DDBJ whole genome shotgun (WGS) entry which is preliminary data.</text>
</comment>
<evidence type="ECO:0000259" key="7">
    <source>
        <dbReference type="Pfam" id="PF06271"/>
    </source>
</evidence>
<keyword evidence="4 6" id="KW-1133">Transmembrane helix</keyword>
<evidence type="ECO:0000313" key="9">
    <source>
        <dbReference type="Proteomes" id="UP001597295"/>
    </source>
</evidence>
<evidence type="ECO:0000256" key="2">
    <source>
        <dbReference type="ARBA" id="ARBA00022475"/>
    </source>
</evidence>